<gene>
    <name evidence="1" type="ORF">CWE23_10950</name>
</gene>
<comment type="caution">
    <text evidence="1">The sequence shown here is derived from an EMBL/GenBank/DDBJ whole genome shotgun (WGS) entry which is preliminary data.</text>
</comment>
<keyword evidence="2" id="KW-1185">Reference proteome</keyword>
<organism evidence="1 2">
    <name type="scientific">Idiomarina aquatica</name>
    <dbReference type="NCBI Taxonomy" id="1327752"/>
    <lineage>
        <taxon>Bacteria</taxon>
        <taxon>Pseudomonadati</taxon>
        <taxon>Pseudomonadota</taxon>
        <taxon>Gammaproteobacteria</taxon>
        <taxon>Alteromonadales</taxon>
        <taxon>Idiomarinaceae</taxon>
        <taxon>Idiomarina</taxon>
    </lineage>
</organism>
<dbReference type="EMBL" id="PIPS01000003">
    <property type="protein sequence ID" value="RUO42590.1"/>
    <property type="molecule type" value="Genomic_DNA"/>
</dbReference>
<sequence>MATILKIIAIILLLWLEIMKVSLAKETHDEKAEVIILGVSHSAQLFVKEYRPAVLRAWLAAAEPDVIAVELTQERFNSGNYYDFTHEIQGIIIPFADELGVSLQPFDWEPTAQDSQLMFGFDLFHTPLIRPSAGWRSFLSFSDEELDWVKGFHIADQQAMRKKLTAWMDTPVSSLQAEAARRLYLYRTFFQARNIEAIAKRNPGKRIVVVVGYMHQPDLERVLKTSDMVTLTPSSQFPLPAASTIEQYEKTKDLYAIAWANLFSSHAHSRGFDTDWLRDILKRIKRVDNNLEYDVLKLKYNQFHEAPSLSLLKRWRDLAESIPAGQSPSWRAGLNEQRIDSDFEPFSAMGLRARAFHEAAVVACRLKKTEHVRSFQQEVSTTLSKARARHYFDYWEAVFPQC</sequence>
<protein>
    <submittedName>
        <fullName evidence="1">Uncharacterized protein</fullName>
    </submittedName>
</protein>
<proteinExistence type="predicted"/>
<reference evidence="2" key="1">
    <citation type="journal article" date="2018" name="Front. Microbiol.">
        <title>Genome-Based Analysis Reveals the Taxonomy and Diversity of the Family Idiomarinaceae.</title>
        <authorList>
            <person name="Liu Y."/>
            <person name="Lai Q."/>
            <person name="Shao Z."/>
        </authorList>
    </citation>
    <scope>NUCLEOTIDE SEQUENCE [LARGE SCALE GENOMIC DNA]</scope>
    <source>
        <strain evidence="2">SN-14</strain>
    </source>
</reference>
<name>A0AA94JCV8_9GAMM</name>
<dbReference type="AlphaFoldDB" id="A0AA94JCV8"/>
<evidence type="ECO:0000313" key="2">
    <source>
        <dbReference type="Proteomes" id="UP000286680"/>
    </source>
</evidence>
<dbReference type="RefSeq" id="WP_126820261.1">
    <property type="nucleotide sequence ID" value="NZ_PIPS01000003.1"/>
</dbReference>
<accession>A0AA94JCV8</accession>
<dbReference type="Proteomes" id="UP000286680">
    <property type="component" value="Unassembled WGS sequence"/>
</dbReference>
<evidence type="ECO:0000313" key="1">
    <source>
        <dbReference type="EMBL" id="RUO42590.1"/>
    </source>
</evidence>